<feature type="compositionally biased region" description="Polar residues" evidence="1">
    <location>
        <begin position="914"/>
        <end position="939"/>
    </location>
</feature>
<feature type="compositionally biased region" description="Low complexity" evidence="1">
    <location>
        <begin position="276"/>
        <end position="292"/>
    </location>
</feature>
<dbReference type="OrthoDB" id="660555at2759"/>
<feature type="compositionally biased region" description="Low complexity" evidence="1">
    <location>
        <begin position="1147"/>
        <end position="1177"/>
    </location>
</feature>
<feature type="region of interest" description="Disordered" evidence="1">
    <location>
        <begin position="1004"/>
        <end position="1035"/>
    </location>
</feature>
<feature type="compositionally biased region" description="Polar residues" evidence="1">
    <location>
        <begin position="410"/>
        <end position="422"/>
    </location>
</feature>
<feature type="region of interest" description="Disordered" evidence="1">
    <location>
        <begin position="54"/>
        <end position="104"/>
    </location>
</feature>
<accession>A0A2T9YNM6</accession>
<feature type="compositionally biased region" description="Polar residues" evidence="1">
    <location>
        <begin position="479"/>
        <end position="499"/>
    </location>
</feature>
<feature type="region of interest" description="Disordered" evidence="1">
    <location>
        <begin position="126"/>
        <end position="151"/>
    </location>
</feature>
<feature type="region of interest" description="Disordered" evidence="1">
    <location>
        <begin position="1147"/>
        <end position="1190"/>
    </location>
</feature>
<feature type="compositionally biased region" description="Polar residues" evidence="1">
    <location>
        <begin position="462"/>
        <end position="471"/>
    </location>
</feature>
<feature type="compositionally biased region" description="Polar residues" evidence="1">
    <location>
        <begin position="239"/>
        <end position="259"/>
    </location>
</feature>
<feature type="compositionally biased region" description="Low complexity" evidence="1">
    <location>
        <begin position="307"/>
        <end position="337"/>
    </location>
</feature>
<gene>
    <name evidence="3" type="ORF">BB560_005970</name>
</gene>
<dbReference type="PROSITE" id="PS50010">
    <property type="entry name" value="DH_2"/>
    <property type="match status" value="1"/>
</dbReference>
<dbReference type="Proteomes" id="UP000245609">
    <property type="component" value="Unassembled WGS sequence"/>
</dbReference>
<feature type="compositionally biased region" description="Polar residues" evidence="1">
    <location>
        <begin position="293"/>
        <end position="304"/>
    </location>
</feature>
<feature type="compositionally biased region" description="Basic and acidic residues" evidence="1">
    <location>
        <begin position="439"/>
        <end position="451"/>
    </location>
</feature>
<evidence type="ECO:0000313" key="4">
    <source>
        <dbReference type="Proteomes" id="UP000245609"/>
    </source>
</evidence>
<evidence type="ECO:0000256" key="1">
    <source>
        <dbReference type="SAM" id="MobiDB-lite"/>
    </source>
</evidence>
<evidence type="ECO:0000313" key="3">
    <source>
        <dbReference type="EMBL" id="PVU93948.1"/>
    </source>
</evidence>
<feature type="region of interest" description="Disordered" evidence="1">
    <location>
        <begin position="1"/>
        <end position="27"/>
    </location>
</feature>
<feature type="compositionally biased region" description="Low complexity" evidence="1">
    <location>
        <begin position="186"/>
        <end position="204"/>
    </location>
</feature>
<dbReference type="InterPro" id="IPR051092">
    <property type="entry name" value="FYVE_RhoGEF_PH"/>
</dbReference>
<dbReference type="Gene3D" id="1.20.900.10">
    <property type="entry name" value="Dbl homology (DH) domain"/>
    <property type="match status" value="1"/>
</dbReference>
<dbReference type="Pfam" id="PF00621">
    <property type="entry name" value="RhoGEF"/>
    <property type="match status" value="1"/>
</dbReference>
<dbReference type="PANTHER" id="PTHR12673">
    <property type="entry name" value="FACIOGENITAL DYSPLASIA PROTEIN"/>
    <property type="match status" value="1"/>
</dbReference>
<feature type="compositionally biased region" description="Low complexity" evidence="1">
    <location>
        <begin position="500"/>
        <end position="515"/>
    </location>
</feature>
<dbReference type="SUPFAM" id="SSF48065">
    <property type="entry name" value="DBL homology domain (DH-domain)"/>
    <property type="match status" value="1"/>
</dbReference>
<comment type="caution">
    <text evidence="3">The sequence shown here is derived from an EMBL/GenBank/DDBJ whole genome shotgun (WGS) entry which is preliminary data.</text>
</comment>
<feature type="region of interest" description="Disordered" evidence="1">
    <location>
        <begin position="376"/>
        <end position="522"/>
    </location>
</feature>
<dbReference type="SMART" id="SM00325">
    <property type="entry name" value="RhoGEF"/>
    <property type="match status" value="1"/>
</dbReference>
<evidence type="ECO:0000259" key="2">
    <source>
        <dbReference type="PROSITE" id="PS50010"/>
    </source>
</evidence>
<sequence length="1190" mass="131681">MSLGFRKKNSKAESKHQTPFNSDSINSSFSKIQENKAYTEKNLLQKLALNNLFRSSNKKSSPRKHSQDAPSPVDPPASPPSIIVSPETQLPAMSPSFPPKKSYPISENAYSSPLSLDFRSLSSSISFSSDSTFLPLSDPSKPIRPLSPPSISFDSISQDIFHSHTDLSSKKPKSMDNSNFSLLRDLSPNSPPSDKSSASLSLPLQTHPSHTKDSIETTSIVKSPSDPSSSTQSRLDSPLQPSSPTFNLKRTASLKLSRTITRKPSIPRNMSSSNISASFAADKSASSKIKPSFSASELSSQFHSLDSPKSASSASSGKPAASTLNRSITIQQISSSDSNKDSGLIMVKNSAGVLHTLKANSPNYLESFTSQVTLTDKSSSAPAPDACHVSSKPPSDTPNLEEDSGCYETLNHNTLQTPALSENPNNSYSHSDSSNSDRVLSEPFKKLKISDNDYSPPPETPSYLNKSSSYPHTPRDSSDFSLQQSQNPDSTKKTVQTGTSSSNSSISARNKSSSNHKPSIQKTSKAMLIHSAQELMHTEKSFAENLYTIKKYWMEPVFASANAEKPIIPYQAARIIFFQFDELHTHALTFYTDLKNELTRSLSSSSDEQQNLRNLRIGALFKSQNRVWQLFVSYVQNYSNSMHLINQLTDYKPFLKYEESLILSKKTARQSLKDLLMLPIQRVMRYSLLLKTILKHTPIDYPDHIELCRAVKTVTHLAVVVNDARRRQEQSQYTLDVIRIIENCPSLPMSPFNKFHFDFVVKELVSRLVTRIFVFSDYMVVSKLSPNSKLAANSNPSSFTSSVLSNNQSLNTSSALKNYSLSSYSSTTQSSNSLYSSSTLGSNSSYTTSNPLADAKESWVFYSYAPLNQIELQNADEHADTLVTVLALNRYKPPKNVHRRSRSVTNLVGPKNTMKLSSESHVQTSTFSKTQNVSKYNTQGHRHSCSKNSDPERGFSDSKNSFEFTQNEASSADNNPIALADQKNKFGTSDSSHGVFKSSQTFPIDTADSLSNSKNQSKSSSGIRPRENSYGSASNCPHNSSSFYNNSLQLGSTNIAVELMQSFIPPPPLRTHVVVLQHEDSESRRSFVKKLKEFQKEFSEREVKNKDFDDYMGLSSQVANGFSNQRFLKEKLRKQTLFNSHLENQEASCSSDEYYESYESSASSNNDNSSNENSSDSDGNRPTHSSSIST</sequence>
<dbReference type="GO" id="GO:0005737">
    <property type="term" value="C:cytoplasm"/>
    <property type="evidence" value="ECO:0007669"/>
    <property type="project" value="TreeGrafter"/>
</dbReference>
<dbReference type="AlphaFoldDB" id="A0A2T9YNM6"/>
<feature type="compositionally biased region" description="Low complexity" evidence="1">
    <location>
        <begin position="219"/>
        <end position="238"/>
    </location>
</feature>
<dbReference type="InterPro" id="IPR000219">
    <property type="entry name" value="DH_dom"/>
</dbReference>
<dbReference type="STRING" id="133381.A0A2T9YNM6"/>
<name>A0A2T9YNM6_9FUNG</name>
<organism evidence="3 4">
    <name type="scientific">Smittium megazygosporum</name>
    <dbReference type="NCBI Taxonomy" id="133381"/>
    <lineage>
        <taxon>Eukaryota</taxon>
        <taxon>Fungi</taxon>
        <taxon>Fungi incertae sedis</taxon>
        <taxon>Zoopagomycota</taxon>
        <taxon>Kickxellomycotina</taxon>
        <taxon>Harpellomycetes</taxon>
        <taxon>Harpellales</taxon>
        <taxon>Legeriomycetaceae</taxon>
        <taxon>Smittium</taxon>
    </lineage>
</organism>
<feature type="region of interest" description="Disordered" evidence="1">
    <location>
        <begin position="163"/>
        <end position="342"/>
    </location>
</feature>
<feature type="domain" description="DH" evidence="2">
    <location>
        <begin position="527"/>
        <end position="724"/>
    </location>
</feature>
<dbReference type="GO" id="GO:0005085">
    <property type="term" value="F:guanyl-nucleotide exchange factor activity"/>
    <property type="evidence" value="ECO:0007669"/>
    <property type="project" value="InterPro"/>
</dbReference>
<protein>
    <recommendedName>
        <fullName evidence="2">DH domain-containing protein</fullName>
    </recommendedName>
</protein>
<proteinExistence type="predicted"/>
<dbReference type="PANTHER" id="PTHR12673:SF159">
    <property type="entry name" value="LD03170P"/>
    <property type="match status" value="1"/>
</dbReference>
<feature type="compositionally biased region" description="Polar residues" evidence="1">
    <location>
        <begin position="17"/>
        <end position="27"/>
    </location>
</feature>
<dbReference type="InterPro" id="IPR035899">
    <property type="entry name" value="DBL_dom_sf"/>
</dbReference>
<feature type="compositionally biased region" description="Low complexity" evidence="1">
    <location>
        <begin position="1009"/>
        <end position="1021"/>
    </location>
</feature>
<dbReference type="EMBL" id="MBFS01002680">
    <property type="protein sequence ID" value="PVU93948.1"/>
    <property type="molecule type" value="Genomic_DNA"/>
</dbReference>
<keyword evidence="4" id="KW-1185">Reference proteome</keyword>
<feature type="compositionally biased region" description="Polar residues" evidence="1">
    <location>
        <begin position="1180"/>
        <end position="1190"/>
    </location>
</feature>
<dbReference type="CDD" id="cd00160">
    <property type="entry name" value="RhoGEF"/>
    <property type="match status" value="1"/>
</dbReference>
<feature type="compositionally biased region" description="Low complexity" evidence="1">
    <location>
        <begin position="423"/>
        <end position="436"/>
    </location>
</feature>
<reference evidence="3 4" key="1">
    <citation type="journal article" date="2018" name="MBio">
        <title>Comparative Genomics Reveals the Core Gene Toolbox for the Fungus-Insect Symbiosis.</title>
        <authorList>
            <person name="Wang Y."/>
            <person name="Stata M."/>
            <person name="Wang W."/>
            <person name="Stajich J.E."/>
            <person name="White M.M."/>
            <person name="Moncalvo J.M."/>
        </authorList>
    </citation>
    <scope>NUCLEOTIDE SEQUENCE [LARGE SCALE GENOMIC DNA]</scope>
    <source>
        <strain evidence="3 4">SC-DP-2</strain>
    </source>
</reference>
<feature type="region of interest" description="Disordered" evidence="1">
    <location>
        <begin position="910"/>
        <end position="960"/>
    </location>
</feature>